<dbReference type="Gene3D" id="3.40.50.150">
    <property type="entry name" value="Vaccinia Virus protein VP39"/>
    <property type="match status" value="1"/>
</dbReference>
<sequence>MYESKETYRAAIQQAKDAGFLNLATDLSTEYYTTIPLLQKVLKENGFDASFTRCNQFVWIVEAQKL</sequence>
<proteinExistence type="predicted"/>
<gene>
    <name evidence="1" type="primary">yrrT</name>
    <name evidence="1" type="ORF">BAOM_3881</name>
</gene>
<dbReference type="GO" id="GO:0032259">
    <property type="term" value="P:methylation"/>
    <property type="evidence" value="ECO:0007669"/>
    <property type="project" value="UniProtKB-KW"/>
</dbReference>
<dbReference type="AlphaFoldDB" id="A0A3Q9RPW5"/>
<evidence type="ECO:0000313" key="2">
    <source>
        <dbReference type="Proteomes" id="UP000283095"/>
    </source>
</evidence>
<dbReference type="Proteomes" id="UP000283095">
    <property type="component" value="Chromosome"/>
</dbReference>
<dbReference type="InterPro" id="IPR029063">
    <property type="entry name" value="SAM-dependent_MTases_sf"/>
</dbReference>
<keyword evidence="1" id="KW-0808">Transferase</keyword>
<reference evidence="1 2" key="1">
    <citation type="submission" date="2018-01" db="EMBL/GenBank/DDBJ databases">
        <title>Bacillus asahii Genome sequencing and assembly.</title>
        <authorList>
            <person name="Jiang H."/>
            <person name="Feng Y."/>
            <person name="Zhao F."/>
            <person name="Lin X."/>
        </authorList>
    </citation>
    <scope>NUCLEOTIDE SEQUENCE [LARGE SCALE GENOMIC DNA]</scope>
    <source>
        <strain evidence="1 2">OM18</strain>
    </source>
</reference>
<dbReference type="KEGG" id="pasa:BAOM_3881"/>
<dbReference type="GO" id="GO:0008168">
    <property type="term" value="F:methyltransferase activity"/>
    <property type="evidence" value="ECO:0007669"/>
    <property type="project" value="UniProtKB-KW"/>
</dbReference>
<protein>
    <submittedName>
        <fullName evidence="1">SAM-dependent methyltransferase</fullName>
    </submittedName>
</protein>
<evidence type="ECO:0000313" key="1">
    <source>
        <dbReference type="EMBL" id="AZV44490.1"/>
    </source>
</evidence>
<dbReference type="EMBL" id="CP026095">
    <property type="protein sequence ID" value="AZV44490.1"/>
    <property type="molecule type" value="Genomic_DNA"/>
</dbReference>
<name>A0A3Q9RPW5_9BACI</name>
<accession>A0A3Q9RPW5</accession>
<organism evidence="1 2">
    <name type="scientific">Peribacillus asahii</name>
    <dbReference type="NCBI Taxonomy" id="228899"/>
    <lineage>
        <taxon>Bacteria</taxon>
        <taxon>Bacillati</taxon>
        <taxon>Bacillota</taxon>
        <taxon>Bacilli</taxon>
        <taxon>Bacillales</taxon>
        <taxon>Bacillaceae</taxon>
        <taxon>Peribacillus</taxon>
    </lineage>
</organism>
<keyword evidence="1" id="KW-0489">Methyltransferase</keyword>